<feature type="region of interest" description="Disordered" evidence="1">
    <location>
        <begin position="48"/>
        <end position="68"/>
    </location>
</feature>
<gene>
    <name evidence="2" type="ORF">WG900_19945</name>
</gene>
<proteinExistence type="predicted"/>
<evidence type="ECO:0000313" key="3">
    <source>
        <dbReference type="Proteomes" id="UP001379235"/>
    </source>
</evidence>
<dbReference type="EMBL" id="JBBHJY010000016">
    <property type="protein sequence ID" value="MEJ6012176.1"/>
    <property type="molecule type" value="Genomic_DNA"/>
</dbReference>
<keyword evidence="3" id="KW-1185">Reference proteome</keyword>
<evidence type="ECO:0008006" key="4">
    <source>
        <dbReference type="Google" id="ProtNLM"/>
    </source>
</evidence>
<sequence length="68" mass="7474">VLGIKEHGDPPFLLARNCWNDGLAREVGAALPSITGDCDQQHRATEFKSHRFSAGQQPQGSERNNEKS</sequence>
<accession>A0ABU8SDX9</accession>
<evidence type="ECO:0000256" key="1">
    <source>
        <dbReference type="SAM" id="MobiDB-lite"/>
    </source>
</evidence>
<feature type="non-terminal residue" evidence="2">
    <location>
        <position position="1"/>
    </location>
</feature>
<name>A0ABU8SDX9_9SPHN</name>
<dbReference type="RefSeq" id="WP_339970102.1">
    <property type="nucleotide sequence ID" value="NZ_JBBHJY010000016.1"/>
</dbReference>
<protein>
    <recommendedName>
        <fullName evidence="4">Transposase</fullName>
    </recommendedName>
</protein>
<dbReference type="Proteomes" id="UP001379235">
    <property type="component" value="Unassembled WGS sequence"/>
</dbReference>
<reference evidence="2 3" key="1">
    <citation type="submission" date="2024-03" db="EMBL/GenBank/DDBJ databases">
        <authorList>
            <person name="Jo J.-H."/>
        </authorList>
    </citation>
    <scope>NUCLEOTIDE SEQUENCE [LARGE SCALE GENOMIC DNA]</scope>
    <source>
        <strain evidence="2 3">AS3R-12</strain>
    </source>
</reference>
<evidence type="ECO:0000313" key="2">
    <source>
        <dbReference type="EMBL" id="MEJ6012176.1"/>
    </source>
</evidence>
<organism evidence="2 3">
    <name type="scientific">Novosphingobium aquae</name>
    <dbReference type="NCBI Taxonomy" id="3133435"/>
    <lineage>
        <taxon>Bacteria</taxon>
        <taxon>Pseudomonadati</taxon>
        <taxon>Pseudomonadota</taxon>
        <taxon>Alphaproteobacteria</taxon>
        <taxon>Sphingomonadales</taxon>
        <taxon>Sphingomonadaceae</taxon>
        <taxon>Novosphingobium</taxon>
    </lineage>
</organism>
<comment type="caution">
    <text evidence="2">The sequence shown here is derived from an EMBL/GenBank/DDBJ whole genome shotgun (WGS) entry which is preliminary data.</text>
</comment>